<name>A0ABP0BYU7_9PEZI</name>
<dbReference type="InterPro" id="IPR001810">
    <property type="entry name" value="F-box_dom"/>
</dbReference>
<accession>A0ABP0BYU7</accession>
<gene>
    <name evidence="2" type="ORF">SCUCBS95973_005678</name>
</gene>
<dbReference type="Proteomes" id="UP001642405">
    <property type="component" value="Unassembled WGS sequence"/>
</dbReference>
<feature type="domain" description="F-box" evidence="1">
    <location>
        <begin position="81"/>
        <end position="107"/>
    </location>
</feature>
<proteinExistence type="predicted"/>
<keyword evidence="3" id="KW-1185">Reference proteome</keyword>
<evidence type="ECO:0000313" key="2">
    <source>
        <dbReference type="EMBL" id="CAK7224907.1"/>
    </source>
</evidence>
<protein>
    <recommendedName>
        <fullName evidence="1">F-box domain-containing protein</fullName>
    </recommendedName>
</protein>
<reference evidence="2 3" key="1">
    <citation type="submission" date="2024-01" db="EMBL/GenBank/DDBJ databases">
        <authorList>
            <person name="Allen C."/>
            <person name="Tagirdzhanova G."/>
        </authorList>
    </citation>
    <scope>NUCLEOTIDE SEQUENCE [LARGE SCALE GENOMIC DNA]</scope>
</reference>
<sequence>MAAMLTDAEMPLGRLAALCPEGPIREPPPGDIIKALLAKYSNKSQKHGRRGGGGSFNAVSVHNDIDILAAQALYNDAYSPLCRLPDELLICIMEMLDFDDILCLRQTTLAAGSIPANTAAMAASGLLLATTTGTCTATAAVQTIPPRSSLRHRESPAP</sequence>
<organism evidence="2 3">
    <name type="scientific">Sporothrix curviconia</name>
    <dbReference type="NCBI Taxonomy" id="1260050"/>
    <lineage>
        <taxon>Eukaryota</taxon>
        <taxon>Fungi</taxon>
        <taxon>Dikarya</taxon>
        <taxon>Ascomycota</taxon>
        <taxon>Pezizomycotina</taxon>
        <taxon>Sordariomycetes</taxon>
        <taxon>Sordariomycetidae</taxon>
        <taxon>Ophiostomatales</taxon>
        <taxon>Ophiostomataceae</taxon>
        <taxon>Sporothrix</taxon>
    </lineage>
</organism>
<dbReference type="InterPro" id="IPR036047">
    <property type="entry name" value="F-box-like_dom_sf"/>
</dbReference>
<dbReference type="Pfam" id="PF00646">
    <property type="entry name" value="F-box"/>
    <property type="match status" value="1"/>
</dbReference>
<evidence type="ECO:0000259" key="1">
    <source>
        <dbReference type="Pfam" id="PF00646"/>
    </source>
</evidence>
<evidence type="ECO:0000313" key="3">
    <source>
        <dbReference type="Proteomes" id="UP001642405"/>
    </source>
</evidence>
<dbReference type="EMBL" id="CAWUHB010000031">
    <property type="protein sequence ID" value="CAK7224907.1"/>
    <property type="molecule type" value="Genomic_DNA"/>
</dbReference>
<comment type="caution">
    <text evidence="2">The sequence shown here is derived from an EMBL/GenBank/DDBJ whole genome shotgun (WGS) entry which is preliminary data.</text>
</comment>
<dbReference type="SUPFAM" id="SSF81383">
    <property type="entry name" value="F-box domain"/>
    <property type="match status" value="1"/>
</dbReference>